<dbReference type="Proteomes" id="UP000191008">
    <property type="component" value="Unassembled WGS sequence"/>
</dbReference>
<name>A0A1T1DHA5_9LEPT</name>
<evidence type="ECO:0000313" key="1">
    <source>
        <dbReference type="EMBL" id="OOV40229.1"/>
    </source>
</evidence>
<sequence>MLKNFFLNFILFSLSMFLFRCDKPKEISEAEFKNLIHETSDLHELSESRTVEYLGIENEKAILKVSSLSHDNSKKRKKEFFYTKTSPSLITWIDENLYKITISNYNKLYKYLLQQKNRSISFDQYTFLIRDNSENTSIDKRIRITQNERTVFIFDLRADGVTCFSLNIKHSPNKDDLKYKELWLKLINEILK</sequence>
<organism evidence="1 2">
    <name type="scientific">Leptospira kirschneri serovar Pomona</name>
    <dbReference type="NCBI Taxonomy" id="561005"/>
    <lineage>
        <taxon>Bacteria</taxon>
        <taxon>Pseudomonadati</taxon>
        <taxon>Spirochaetota</taxon>
        <taxon>Spirochaetia</taxon>
        <taxon>Leptospirales</taxon>
        <taxon>Leptospiraceae</taxon>
        <taxon>Leptospira</taxon>
    </lineage>
</organism>
<gene>
    <name evidence="1" type="ORF">B1J93_18020</name>
</gene>
<comment type="caution">
    <text evidence="1">The sequence shown here is derived from an EMBL/GenBank/DDBJ whole genome shotgun (WGS) entry which is preliminary data.</text>
</comment>
<accession>A0A1T1DHA5</accession>
<reference evidence="1 2" key="1">
    <citation type="submission" date="2017-02" db="EMBL/GenBank/DDBJ databases">
        <title>Comparative genomic analysis of Brazilian Leptospira kirschneri strains of different serogroups.</title>
        <authorList>
            <person name="Moreno L.Z."/>
            <person name="Miraglia F."/>
            <person name="Kremer F.S."/>
            <person name="Eslabao M.R."/>
            <person name="Lilenbaum W."/>
            <person name="Dellagostin O.A."/>
            <person name="Moreno A.M."/>
        </authorList>
    </citation>
    <scope>NUCLEOTIDE SEQUENCE [LARGE SCALE GENOMIC DNA]</scope>
    <source>
        <strain evidence="1 2">M110/06</strain>
    </source>
</reference>
<dbReference type="AlphaFoldDB" id="A0A1T1DHA5"/>
<dbReference type="RefSeq" id="WP_016751457.1">
    <property type="nucleotide sequence ID" value="NZ_MVIT01000077.1"/>
</dbReference>
<proteinExistence type="predicted"/>
<dbReference type="EMBL" id="MVIT01000077">
    <property type="protein sequence ID" value="OOV40229.1"/>
    <property type="molecule type" value="Genomic_DNA"/>
</dbReference>
<evidence type="ECO:0000313" key="2">
    <source>
        <dbReference type="Proteomes" id="UP000191008"/>
    </source>
</evidence>
<protein>
    <submittedName>
        <fullName evidence="1">Uncharacterized protein</fullName>
    </submittedName>
</protein>